<dbReference type="CDD" id="cd14811">
    <property type="entry name" value="bZIP_u2"/>
    <property type="match status" value="1"/>
</dbReference>
<dbReference type="SMART" id="SM00220">
    <property type="entry name" value="S_TKc"/>
    <property type="match status" value="1"/>
</dbReference>
<dbReference type="SMART" id="SM00338">
    <property type="entry name" value="BRLZ"/>
    <property type="match status" value="1"/>
</dbReference>
<dbReference type="PANTHER" id="PTHR24356:SF374">
    <property type="entry name" value="PROTEIN KINASE DOMAIN-CONTAINING PROTEIN"/>
    <property type="match status" value="1"/>
</dbReference>
<dbReference type="Pfam" id="PF00069">
    <property type="entry name" value="Pkinase"/>
    <property type="match status" value="1"/>
</dbReference>
<evidence type="ECO:0000256" key="6">
    <source>
        <dbReference type="ARBA" id="ARBA00022840"/>
    </source>
</evidence>
<feature type="domain" description="AGC-kinase C-terminal" evidence="9">
    <location>
        <begin position="621"/>
        <end position="693"/>
    </location>
</feature>
<dbReference type="OrthoDB" id="674948at2759"/>
<feature type="region of interest" description="Disordered" evidence="7">
    <location>
        <begin position="686"/>
        <end position="711"/>
    </location>
</feature>
<keyword evidence="11" id="KW-1185">Reference proteome</keyword>
<evidence type="ECO:0000256" key="1">
    <source>
        <dbReference type="ARBA" id="ARBA00012513"/>
    </source>
</evidence>
<dbReference type="PROSITE" id="PS50011">
    <property type="entry name" value="PROTEIN_KINASE_DOM"/>
    <property type="match status" value="1"/>
</dbReference>
<proteinExistence type="predicted"/>
<dbReference type="PROSITE" id="PS00108">
    <property type="entry name" value="PROTEIN_KINASE_ST"/>
    <property type="match status" value="1"/>
</dbReference>
<evidence type="ECO:0000256" key="5">
    <source>
        <dbReference type="ARBA" id="ARBA00022777"/>
    </source>
</evidence>
<reference evidence="10" key="1">
    <citation type="submission" date="2021-01" db="EMBL/GenBank/DDBJ databases">
        <authorList>
            <consortium name="Genoscope - CEA"/>
            <person name="William W."/>
        </authorList>
    </citation>
    <scope>NUCLEOTIDE SEQUENCE</scope>
</reference>
<dbReference type="InterPro" id="IPR050236">
    <property type="entry name" value="Ser_Thr_kinase_AGC"/>
</dbReference>
<evidence type="ECO:0000256" key="7">
    <source>
        <dbReference type="SAM" id="MobiDB-lite"/>
    </source>
</evidence>
<evidence type="ECO:0000256" key="2">
    <source>
        <dbReference type="ARBA" id="ARBA00022527"/>
    </source>
</evidence>
<dbReference type="AlphaFoldDB" id="A0A8S1SP95"/>
<evidence type="ECO:0000313" key="11">
    <source>
        <dbReference type="Proteomes" id="UP000683925"/>
    </source>
</evidence>
<dbReference type="GO" id="GO:0003700">
    <property type="term" value="F:DNA-binding transcription factor activity"/>
    <property type="evidence" value="ECO:0007669"/>
    <property type="project" value="InterPro"/>
</dbReference>
<keyword evidence="4" id="KW-0547">Nucleotide-binding</keyword>
<dbReference type="InterPro" id="IPR000961">
    <property type="entry name" value="AGC-kinase_C"/>
</dbReference>
<evidence type="ECO:0000259" key="8">
    <source>
        <dbReference type="PROSITE" id="PS50011"/>
    </source>
</evidence>
<evidence type="ECO:0000313" key="10">
    <source>
        <dbReference type="EMBL" id="CAD8141226.1"/>
    </source>
</evidence>
<dbReference type="Proteomes" id="UP000683925">
    <property type="component" value="Unassembled WGS sequence"/>
</dbReference>
<dbReference type="EMBL" id="CAJJDP010000011">
    <property type="protein sequence ID" value="CAD8141226.1"/>
    <property type="molecule type" value="Genomic_DNA"/>
</dbReference>
<dbReference type="InterPro" id="IPR004827">
    <property type="entry name" value="bZIP"/>
</dbReference>
<dbReference type="EC" id="2.7.11.1" evidence="1"/>
<evidence type="ECO:0000256" key="3">
    <source>
        <dbReference type="ARBA" id="ARBA00022679"/>
    </source>
</evidence>
<dbReference type="GO" id="GO:0004674">
    <property type="term" value="F:protein serine/threonine kinase activity"/>
    <property type="evidence" value="ECO:0007669"/>
    <property type="project" value="UniProtKB-KW"/>
</dbReference>
<organism evidence="10 11">
    <name type="scientific">Paramecium octaurelia</name>
    <dbReference type="NCBI Taxonomy" id="43137"/>
    <lineage>
        <taxon>Eukaryota</taxon>
        <taxon>Sar</taxon>
        <taxon>Alveolata</taxon>
        <taxon>Ciliophora</taxon>
        <taxon>Intramacronucleata</taxon>
        <taxon>Oligohymenophorea</taxon>
        <taxon>Peniculida</taxon>
        <taxon>Parameciidae</taxon>
        <taxon>Paramecium</taxon>
    </lineage>
</organism>
<feature type="domain" description="Protein kinase" evidence="8">
    <location>
        <begin position="362"/>
        <end position="620"/>
    </location>
</feature>
<dbReference type="PROSITE" id="PS51285">
    <property type="entry name" value="AGC_KINASE_CTER"/>
    <property type="match status" value="1"/>
</dbReference>
<keyword evidence="2" id="KW-0723">Serine/threonine-protein kinase</keyword>
<gene>
    <name evidence="10" type="ORF">POCTA_138.1.T0120323</name>
</gene>
<dbReference type="PANTHER" id="PTHR24356">
    <property type="entry name" value="SERINE/THREONINE-PROTEIN KINASE"/>
    <property type="match status" value="1"/>
</dbReference>
<evidence type="ECO:0000259" key="9">
    <source>
        <dbReference type="PROSITE" id="PS51285"/>
    </source>
</evidence>
<protein>
    <recommendedName>
        <fullName evidence="1">non-specific serine/threonine protein kinase</fullName>
        <ecNumber evidence="1">2.7.11.1</ecNumber>
    </recommendedName>
</protein>
<dbReference type="GO" id="GO:0035556">
    <property type="term" value="P:intracellular signal transduction"/>
    <property type="evidence" value="ECO:0007669"/>
    <property type="project" value="TreeGrafter"/>
</dbReference>
<dbReference type="FunFam" id="1.10.510.10:FF:000454">
    <property type="entry name" value="Uncharacterized protein"/>
    <property type="match status" value="1"/>
</dbReference>
<dbReference type="FunFam" id="3.30.200.20:FF:000654">
    <property type="entry name" value="Uncharacterized protein"/>
    <property type="match status" value="1"/>
</dbReference>
<comment type="caution">
    <text evidence="10">The sequence shown here is derived from an EMBL/GenBank/DDBJ whole genome shotgun (WGS) entry which is preliminary data.</text>
</comment>
<keyword evidence="3" id="KW-0808">Transferase</keyword>
<keyword evidence="6" id="KW-0067">ATP-binding</keyword>
<evidence type="ECO:0000256" key="4">
    <source>
        <dbReference type="ARBA" id="ARBA00022741"/>
    </source>
</evidence>
<name>A0A8S1SP95_PAROT</name>
<keyword evidence="5" id="KW-0418">Kinase</keyword>
<accession>A0A8S1SP95</accession>
<dbReference type="Pfam" id="PF00170">
    <property type="entry name" value="bZIP_1"/>
    <property type="match status" value="1"/>
</dbReference>
<dbReference type="InterPro" id="IPR008271">
    <property type="entry name" value="Ser/Thr_kinase_AS"/>
</dbReference>
<dbReference type="GO" id="GO:0005524">
    <property type="term" value="F:ATP binding"/>
    <property type="evidence" value="ECO:0007669"/>
    <property type="project" value="UniProtKB-KW"/>
</dbReference>
<sequence length="762" mass="89005">MKASQEVNPSDSLIQLINSHCELDQITNKQMFGEGDHQQVSSLPNDQIRKTRLQGKQNEQIIMNNQDLFNVNYSKSVYINKINSLIEITPAPKEFSCANKKDQKAYHKAKKQFEKENGYYFEEQGLDDSNKIKLAKNRQSARDSRKRKKIYVELLEIKVADLSKRIEVLQKNLDDQNLFINHCVKIPSLISDFNLSYQNQFQILSKNITKKQLQILGEEFGVNSEKRDCLCNCIFNTLVDHILPFDLKKTIDTAIDNLGIFKFGQQQEIKQLIEYQQLFTQHYKKFELAAYEMTKSYEYIKREAEGLERLKNQLIQLLGPQKYVKNILDIQQLQQQIIVKEEEINQKDLNVKEIKVPNKSDYNFLYVIERGGFGKVWRAEHKKTKHQYAIKEMQKFKIINKKSIGSVMNERYLLSNLRHPFLVNMHTAFQDRESLYLVMDLMTGGDLRFHICKNRKFNEEQTKFFVICILLALEYLHNNTVIHRDIKPENLVFDKNGYLRLTDLGIARIWKPGNDGDTSGTPGYMAPEVMCRQVHGVAVDYFAVGVIAYECMMGKRPYLGKTRQEIRDQILSKQVTIKAIYKPQDWSDEAADFINQMIQRKPVNRLGFYGPEEVFAHPWFKNIKWDDYLTQSKQSPYKINSSSDNFDQKFANLKDPEDEAQAKQNAELLKRDSIQEAFNGYTFKSQNSQQTIQDQTNSKPTTSMSQQITPTKKNLLDSDRLIESKSQKKYHLVQTTGFNKKLNFTPDQPLTQRGQTKKNFDF</sequence>
<dbReference type="InterPro" id="IPR000719">
    <property type="entry name" value="Prot_kinase_dom"/>
</dbReference>